<dbReference type="EMBL" id="LK028576">
    <property type="protein sequence ID" value="CDS15373.1"/>
    <property type="molecule type" value="Genomic_DNA"/>
</dbReference>
<sequence length="98" mass="10851">MGKRILIAGYITRATIAVMSPLSSLDPLGTAGLQQGARARTHTLSEPNTRICEYACMCICTDEYTLADMRTKMALDQEKEWGERAGGKRTKLERKGEL</sequence>
<accession>A0A068W7P4</accession>
<evidence type="ECO:0000313" key="4">
    <source>
        <dbReference type="WBParaSite" id="EgrG_000776700"/>
    </source>
</evidence>
<gene>
    <name evidence="2" type="ORF">EgrG_000776700</name>
</gene>
<proteinExistence type="predicted"/>
<dbReference type="AlphaFoldDB" id="A0A068W7P4"/>
<evidence type="ECO:0000313" key="2">
    <source>
        <dbReference type="EMBL" id="CDS15373.1"/>
    </source>
</evidence>
<reference evidence="2 3" key="1">
    <citation type="journal article" date="2013" name="Nature">
        <title>The genomes of four tapeworm species reveal adaptations to parasitism.</title>
        <authorList>
            <person name="Tsai I.J."/>
            <person name="Zarowiecki M."/>
            <person name="Holroyd N."/>
            <person name="Garciarrubio A."/>
            <person name="Sanchez-Flores A."/>
            <person name="Brooks K.L."/>
            <person name="Tracey A."/>
            <person name="Bobes R.J."/>
            <person name="Fragoso G."/>
            <person name="Sciutto E."/>
            <person name="Aslett M."/>
            <person name="Beasley H."/>
            <person name="Bennett H.M."/>
            <person name="Cai J."/>
            <person name="Camicia F."/>
            <person name="Clark R."/>
            <person name="Cucher M."/>
            <person name="De Silva N."/>
            <person name="Day T.A."/>
            <person name="Deplazes P."/>
            <person name="Estrada K."/>
            <person name="Fernandez C."/>
            <person name="Holland P.W."/>
            <person name="Hou J."/>
            <person name="Hu S."/>
            <person name="Huckvale T."/>
            <person name="Hung S.S."/>
            <person name="Kamenetzky L."/>
            <person name="Keane J.A."/>
            <person name="Kiss F."/>
            <person name="Koziol U."/>
            <person name="Lambert O."/>
            <person name="Liu K."/>
            <person name="Luo X."/>
            <person name="Luo Y."/>
            <person name="Macchiaroli N."/>
            <person name="Nichol S."/>
            <person name="Paps J."/>
            <person name="Parkinson J."/>
            <person name="Pouchkina-Stantcheva N."/>
            <person name="Riddiford N."/>
            <person name="Rosenzvit M."/>
            <person name="Salinas G."/>
            <person name="Wasmuth J.D."/>
            <person name="Zamanian M."/>
            <person name="Zheng Y."/>
            <person name="Cai X."/>
            <person name="Soberon X."/>
            <person name="Olson P.D."/>
            <person name="Laclette J.P."/>
            <person name="Brehm K."/>
            <person name="Berriman M."/>
            <person name="Garciarrubio A."/>
            <person name="Bobes R.J."/>
            <person name="Fragoso G."/>
            <person name="Sanchez-Flores A."/>
            <person name="Estrada K."/>
            <person name="Cevallos M.A."/>
            <person name="Morett E."/>
            <person name="Gonzalez V."/>
            <person name="Portillo T."/>
            <person name="Ochoa-Leyva A."/>
            <person name="Jose M.V."/>
            <person name="Sciutto E."/>
            <person name="Landa A."/>
            <person name="Jimenez L."/>
            <person name="Valdes V."/>
            <person name="Carrero J.C."/>
            <person name="Larralde C."/>
            <person name="Morales-Montor J."/>
            <person name="Limon-Lason J."/>
            <person name="Soberon X."/>
            <person name="Laclette J.P."/>
        </authorList>
    </citation>
    <scope>NUCLEOTIDE SEQUENCE [LARGE SCALE GENOMIC DNA]</scope>
</reference>
<feature type="region of interest" description="Disordered" evidence="1">
    <location>
        <begin position="77"/>
        <end position="98"/>
    </location>
</feature>
<dbReference type="Proteomes" id="UP000492820">
    <property type="component" value="Unassembled WGS sequence"/>
</dbReference>
<reference evidence="4" key="3">
    <citation type="submission" date="2020-10" db="UniProtKB">
        <authorList>
            <consortium name="WormBaseParasite"/>
        </authorList>
    </citation>
    <scope>IDENTIFICATION</scope>
</reference>
<evidence type="ECO:0000313" key="3">
    <source>
        <dbReference type="Proteomes" id="UP000492820"/>
    </source>
</evidence>
<organism evidence="2">
    <name type="scientific">Echinococcus granulosus</name>
    <name type="common">Hydatid tapeworm</name>
    <dbReference type="NCBI Taxonomy" id="6210"/>
    <lineage>
        <taxon>Eukaryota</taxon>
        <taxon>Metazoa</taxon>
        <taxon>Spiralia</taxon>
        <taxon>Lophotrochozoa</taxon>
        <taxon>Platyhelminthes</taxon>
        <taxon>Cestoda</taxon>
        <taxon>Eucestoda</taxon>
        <taxon>Cyclophyllidea</taxon>
        <taxon>Taeniidae</taxon>
        <taxon>Echinococcus</taxon>
        <taxon>Echinococcus granulosus group</taxon>
    </lineage>
</organism>
<reference evidence="2" key="2">
    <citation type="submission" date="2014-06" db="EMBL/GenBank/DDBJ databases">
        <authorList>
            <person name="Aslett M."/>
        </authorList>
    </citation>
    <scope>NUCLEOTIDE SEQUENCE</scope>
</reference>
<dbReference type="WBParaSite" id="EgrG_000776700">
    <property type="protein sequence ID" value="EgrG_000776700"/>
    <property type="gene ID" value="EgrG_000776700"/>
</dbReference>
<feature type="compositionally biased region" description="Basic and acidic residues" evidence="1">
    <location>
        <begin position="77"/>
        <end position="86"/>
    </location>
</feature>
<evidence type="ECO:0000256" key="1">
    <source>
        <dbReference type="SAM" id="MobiDB-lite"/>
    </source>
</evidence>
<protein>
    <submittedName>
        <fullName evidence="2 4">Gas vesicle protein GvpA</fullName>
    </submittedName>
</protein>
<name>A0A068W7P4_ECHGR</name>